<dbReference type="InterPro" id="IPR025202">
    <property type="entry name" value="PLD-like_dom"/>
</dbReference>
<dbReference type="SUPFAM" id="SSF52540">
    <property type="entry name" value="P-loop containing nucleoside triphosphate hydrolases"/>
    <property type="match status" value="2"/>
</dbReference>
<dbReference type="CDD" id="cd18793">
    <property type="entry name" value="SF2_C_SNF"/>
    <property type="match status" value="1"/>
</dbReference>
<feature type="domain" description="Helicase C-terminal" evidence="3">
    <location>
        <begin position="682"/>
        <end position="858"/>
    </location>
</feature>
<dbReference type="Pfam" id="PF00176">
    <property type="entry name" value="SNF2-rel_dom"/>
    <property type="match status" value="1"/>
</dbReference>
<dbReference type="RefSeq" id="WP_264138896.1">
    <property type="nucleotide sequence ID" value="NZ_JAOYOD010000001.1"/>
</dbReference>
<feature type="domain" description="Helicase ATP-binding" evidence="2">
    <location>
        <begin position="266"/>
        <end position="424"/>
    </location>
</feature>
<dbReference type="Gene3D" id="3.40.50.10810">
    <property type="entry name" value="Tandem AAA-ATPase domain"/>
    <property type="match status" value="1"/>
</dbReference>
<evidence type="ECO:0000259" key="3">
    <source>
        <dbReference type="PROSITE" id="PS51194"/>
    </source>
</evidence>
<evidence type="ECO:0000313" key="5">
    <source>
        <dbReference type="Proteomes" id="UP001300692"/>
    </source>
</evidence>
<dbReference type="InterPro" id="IPR001650">
    <property type="entry name" value="Helicase_C-like"/>
</dbReference>
<dbReference type="SUPFAM" id="SSF56024">
    <property type="entry name" value="Phospholipase D/nuclease"/>
    <property type="match status" value="1"/>
</dbReference>
<dbReference type="Pfam" id="PF00271">
    <property type="entry name" value="Helicase_C"/>
    <property type="match status" value="1"/>
</dbReference>
<dbReference type="InterPro" id="IPR049730">
    <property type="entry name" value="SNF2/RAD54-like_C"/>
</dbReference>
<gene>
    <name evidence="4" type="ORF">N7U62_15425</name>
</gene>
<name>A0ABT3CWJ2_9BACT</name>
<dbReference type="GO" id="GO:0004386">
    <property type="term" value="F:helicase activity"/>
    <property type="evidence" value="ECO:0007669"/>
    <property type="project" value="UniProtKB-KW"/>
</dbReference>
<dbReference type="InterPro" id="IPR000330">
    <property type="entry name" value="SNF2_N"/>
</dbReference>
<evidence type="ECO:0000313" key="4">
    <source>
        <dbReference type="EMBL" id="MCV9388071.1"/>
    </source>
</evidence>
<dbReference type="InterPro" id="IPR027417">
    <property type="entry name" value="P-loop_NTPase"/>
</dbReference>
<accession>A0ABT3CWJ2</accession>
<dbReference type="Proteomes" id="UP001300692">
    <property type="component" value="Unassembled WGS sequence"/>
</dbReference>
<dbReference type="PROSITE" id="PS51194">
    <property type="entry name" value="HELICASE_CTER"/>
    <property type="match status" value="1"/>
</dbReference>
<dbReference type="SMART" id="SM00490">
    <property type="entry name" value="HELICc"/>
    <property type="match status" value="1"/>
</dbReference>
<dbReference type="Gene3D" id="3.30.870.10">
    <property type="entry name" value="Endonuclease Chain A"/>
    <property type="match status" value="1"/>
</dbReference>
<evidence type="ECO:0000259" key="2">
    <source>
        <dbReference type="PROSITE" id="PS51192"/>
    </source>
</evidence>
<protein>
    <submittedName>
        <fullName evidence="4">Helicase-related protein</fullName>
    </submittedName>
</protein>
<keyword evidence="5" id="KW-1185">Reference proteome</keyword>
<reference evidence="4 5" key="1">
    <citation type="submission" date="2022-10" db="EMBL/GenBank/DDBJ databases">
        <title>Comparative genomics and taxonomic characterization of three novel marine species of genus Reichenbachiella exhibiting antioxidant and polysaccharide degradation activities.</title>
        <authorList>
            <person name="Muhammad N."/>
            <person name="Lee Y.-J."/>
            <person name="Ko J."/>
            <person name="Kim S.-G."/>
        </authorList>
    </citation>
    <scope>NUCLEOTIDE SEQUENCE [LARGE SCALE GENOMIC DNA]</scope>
    <source>
        <strain evidence="4 5">ABR2-5</strain>
    </source>
</reference>
<dbReference type="PANTHER" id="PTHR45766:SF6">
    <property type="entry name" value="SWI_SNF-RELATED MATRIX-ASSOCIATED ACTIN-DEPENDENT REGULATOR OF CHROMATIN SUBFAMILY A-LIKE PROTEIN 1"/>
    <property type="match status" value="1"/>
</dbReference>
<dbReference type="InterPro" id="IPR038718">
    <property type="entry name" value="SNF2-like_sf"/>
</dbReference>
<dbReference type="PROSITE" id="PS51192">
    <property type="entry name" value="HELICASE_ATP_BIND_1"/>
    <property type="match status" value="1"/>
</dbReference>
<comment type="caution">
    <text evidence="4">The sequence shown here is derived from an EMBL/GenBank/DDBJ whole genome shotgun (WGS) entry which is preliminary data.</text>
</comment>
<keyword evidence="1" id="KW-0378">Hydrolase</keyword>
<dbReference type="Pfam" id="PF13091">
    <property type="entry name" value="PLDc_2"/>
    <property type="match status" value="1"/>
</dbReference>
<dbReference type="PANTHER" id="PTHR45766">
    <property type="entry name" value="DNA ANNEALING HELICASE AND ENDONUCLEASE ZRANB3 FAMILY MEMBER"/>
    <property type="match status" value="1"/>
</dbReference>
<dbReference type="InterPro" id="IPR014001">
    <property type="entry name" value="Helicase_ATP-bd"/>
</dbReference>
<proteinExistence type="predicted"/>
<dbReference type="Gene3D" id="3.40.50.300">
    <property type="entry name" value="P-loop containing nucleotide triphosphate hydrolases"/>
    <property type="match status" value="1"/>
</dbReference>
<dbReference type="CDD" id="cd09178">
    <property type="entry name" value="PLDc_N_Snf2_like"/>
    <property type="match status" value="1"/>
</dbReference>
<keyword evidence="4" id="KW-0347">Helicase</keyword>
<organism evidence="4 5">
    <name type="scientific">Reichenbachiella ulvae</name>
    <dbReference type="NCBI Taxonomy" id="2980104"/>
    <lineage>
        <taxon>Bacteria</taxon>
        <taxon>Pseudomonadati</taxon>
        <taxon>Bacteroidota</taxon>
        <taxon>Cytophagia</taxon>
        <taxon>Cytophagales</taxon>
        <taxon>Reichenbachiellaceae</taxon>
        <taxon>Reichenbachiella</taxon>
    </lineage>
</organism>
<keyword evidence="4" id="KW-0067">ATP-binding</keyword>
<sequence length="1111" mass="129665">MSTKFFTNEKDNSLLKKFEGAFKHIPNIDMFDAMVGYFRASGYFSIRPFIDKVPKVRILVGINVDTLIEKYQSIGQQYLRDPKDTKDEFIKHIKNDIQEAEYDQKVEDGIFQFLKDLVNGKIEVKAHPDRKLHAKIYILRPNDFNEYTPASVITGSSNLTDAGLGTTESSNYEFNVELRDHSDVQFATDEFQRLWEQAIDILPVDLQKIKNETYLNDNFTPYELYIKLLIEYFGKRIDYDPANIDLLLPDNFKRLTYQAEAAIEGYEKLLKYNGFFLADVVGLGKTVIGAIITKKFIYENGYHTKVLIVFPPALEDNWRRTIRDFHIFNNCYFITTGSLHKILDDKTADYPNADEYDLIIIDEAHKFRNDTSQMYEKLQTITKTDRRIPGEDGDRRKKVMLLTATPLNNQPADIENQVYLFQDKRNANLPKVKDLQSFFKPLKDRYKDLKREDRLDVKKVKKIFDEIRDKVIEPLVIRRTRTDILNNKEYVKDIKEQGIVFPNINPPNPVYYEFDDELSKLFDLTVTYITSLDEKGREAPGLDYYRYRAIEFLLPEHQAKYGDVKSISGRLAAIMKTLLVKRLESSFHAFKMSLYRFQKNTQHMIDMFENDKIYIAPDVDVNKYLDEGKEDELEEKINEKAGNNQAYEASDFHDEFVDNLKKDKAIIDELVSNWDKVTFDPKIERFMIDLKKTFLKKKNNHSGKLVIFSESKETIDYIEEHLEAAGFNKSLAISADNRKDKERTIRENFDANLDRKEWKKQYNFILTTEVLAEGINLHRSNVIINYDVPWNATRLMQRIGRVNRIGTEASEINIYNFYPTDKSDNHIKLTNNALKKLQAFHTAFGEDSQIYSQLEEIGEAGLYGSQLKEEVSETLLYLQELRDFKMENPQWFNKIKLIPKKARIGRKLENVTNAHEKLPEATISYIKSENHPGVFYLTDATNVNHELNFVEAARIFKTLESEEGVKITETHHKQVSSAVDHFKRTFKAETTKKVVKGDLSPAEKRIIPKLEFYKDFAKDDFMKKIMARTIEEVKNGSHRMLPNELDKFFKQSKKEKINDPALVLSSMYDQVLKKFNFQTDIENSSTADVHEKAIRAFAKPQIVISETFTNH</sequence>
<evidence type="ECO:0000256" key="1">
    <source>
        <dbReference type="ARBA" id="ARBA00022801"/>
    </source>
</evidence>
<dbReference type="EMBL" id="JAOYOD010000001">
    <property type="protein sequence ID" value="MCV9388071.1"/>
    <property type="molecule type" value="Genomic_DNA"/>
</dbReference>
<keyword evidence="4" id="KW-0547">Nucleotide-binding</keyword>
<dbReference type="SMART" id="SM00487">
    <property type="entry name" value="DEXDc"/>
    <property type="match status" value="1"/>
</dbReference>